<reference evidence="2" key="1">
    <citation type="journal article" date="2020" name="Stud. Mycol.">
        <title>101 Dothideomycetes genomes: a test case for predicting lifestyles and emergence of pathogens.</title>
        <authorList>
            <person name="Haridas S."/>
            <person name="Albert R."/>
            <person name="Binder M."/>
            <person name="Bloem J."/>
            <person name="Labutti K."/>
            <person name="Salamov A."/>
            <person name="Andreopoulos B."/>
            <person name="Baker S."/>
            <person name="Barry K."/>
            <person name="Bills G."/>
            <person name="Bluhm B."/>
            <person name="Cannon C."/>
            <person name="Castanera R."/>
            <person name="Culley D."/>
            <person name="Daum C."/>
            <person name="Ezra D."/>
            <person name="Gonzalez J."/>
            <person name="Henrissat B."/>
            <person name="Kuo A."/>
            <person name="Liang C."/>
            <person name="Lipzen A."/>
            <person name="Lutzoni F."/>
            <person name="Magnuson J."/>
            <person name="Mondo S."/>
            <person name="Nolan M."/>
            <person name="Ohm R."/>
            <person name="Pangilinan J."/>
            <person name="Park H.-J."/>
            <person name="Ramirez L."/>
            <person name="Alfaro M."/>
            <person name="Sun H."/>
            <person name="Tritt A."/>
            <person name="Yoshinaga Y."/>
            <person name="Zwiers L.-H."/>
            <person name="Turgeon B."/>
            <person name="Goodwin S."/>
            <person name="Spatafora J."/>
            <person name="Crous P."/>
            <person name="Grigoriev I."/>
        </authorList>
    </citation>
    <scope>NUCLEOTIDE SEQUENCE</scope>
    <source>
        <strain evidence="2">ATCC 36951</strain>
    </source>
</reference>
<gene>
    <name evidence="2" type="ORF">M409DRAFT_64273</name>
</gene>
<dbReference type="InterPro" id="IPR011051">
    <property type="entry name" value="RmlC_Cupin_sf"/>
</dbReference>
<dbReference type="GeneID" id="54569272"/>
<dbReference type="AlphaFoldDB" id="A0A6A6CU23"/>
<evidence type="ECO:0000259" key="1">
    <source>
        <dbReference type="Pfam" id="PF07883"/>
    </source>
</evidence>
<dbReference type="Gene3D" id="2.60.120.10">
    <property type="entry name" value="Jelly Rolls"/>
    <property type="match status" value="1"/>
</dbReference>
<feature type="domain" description="Cupin type-2" evidence="1">
    <location>
        <begin position="87"/>
        <end position="155"/>
    </location>
</feature>
<organism evidence="2 3">
    <name type="scientific">Zasmidium cellare ATCC 36951</name>
    <dbReference type="NCBI Taxonomy" id="1080233"/>
    <lineage>
        <taxon>Eukaryota</taxon>
        <taxon>Fungi</taxon>
        <taxon>Dikarya</taxon>
        <taxon>Ascomycota</taxon>
        <taxon>Pezizomycotina</taxon>
        <taxon>Dothideomycetes</taxon>
        <taxon>Dothideomycetidae</taxon>
        <taxon>Mycosphaerellales</taxon>
        <taxon>Mycosphaerellaceae</taxon>
        <taxon>Zasmidium</taxon>
    </lineage>
</organism>
<accession>A0A6A6CU23</accession>
<dbReference type="CDD" id="cd02231">
    <property type="entry name" value="cupin_BLL6423-like"/>
    <property type="match status" value="1"/>
</dbReference>
<keyword evidence="3" id="KW-1185">Reference proteome</keyword>
<dbReference type="EMBL" id="ML993585">
    <property type="protein sequence ID" value="KAF2170591.1"/>
    <property type="molecule type" value="Genomic_DNA"/>
</dbReference>
<dbReference type="InterPro" id="IPR047142">
    <property type="entry name" value="OryJ/VirC-like"/>
</dbReference>
<evidence type="ECO:0000313" key="2">
    <source>
        <dbReference type="EMBL" id="KAF2170591.1"/>
    </source>
</evidence>
<dbReference type="InterPro" id="IPR014710">
    <property type="entry name" value="RmlC-like_jellyroll"/>
</dbReference>
<dbReference type="Pfam" id="PF07883">
    <property type="entry name" value="Cupin_2"/>
    <property type="match status" value="1"/>
</dbReference>
<name>A0A6A6CU23_ZASCE</name>
<dbReference type="InterPro" id="IPR013096">
    <property type="entry name" value="Cupin_2"/>
</dbReference>
<proteinExistence type="predicted"/>
<evidence type="ECO:0000313" key="3">
    <source>
        <dbReference type="Proteomes" id="UP000799537"/>
    </source>
</evidence>
<dbReference type="PANTHER" id="PTHR36156:SF3">
    <property type="entry name" value="CUPIN 2 CONSERVED BARREL DOMAIN-CONTAINING PROTEIN"/>
    <property type="match status" value="1"/>
</dbReference>
<dbReference type="RefSeq" id="XP_033671480.1">
    <property type="nucleotide sequence ID" value="XM_033816000.1"/>
</dbReference>
<dbReference type="SUPFAM" id="SSF51182">
    <property type="entry name" value="RmlC-like cupins"/>
    <property type="match status" value="1"/>
</dbReference>
<dbReference type="OrthoDB" id="5840532at2759"/>
<sequence>MTAPNHLAPPVRIITSHNSEGNAIISDAIPETPKPQQVEDGKAAFYLQYCTEKFPVDMNEDKDLAAYQKYTSSAPGLVVSGGTVLRHVDMSPGLLSPMHRTVSLDYAIVIEGEIELILDSGETRIMKPGDIAIQRGTMHAWRNTSETQWARMLYVLQPSTPLTVGETKLGEDYSDMKGVRAST</sequence>
<dbReference type="PANTHER" id="PTHR36156">
    <property type="entry name" value="SLR2101 PROTEIN"/>
    <property type="match status" value="1"/>
</dbReference>
<protein>
    <recommendedName>
        <fullName evidence="1">Cupin type-2 domain-containing protein</fullName>
    </recommendedName>
</protein>
<dbReference type="Proteomes" id="UP000799537">
    <property type="component" value="Unassembled WGS sequence"/>
</dbReference>